<keyword evidence="2" id="KW-1185">Reference proteome</keyword>
<dbReference type="WBParaSite" id="nRc.2.0.1.t06947-RA">
    <property type="protein sequence ID" value="nRc.2.0.1.t06947-RA"/>
    <property type="gene ID" value="nRc.2.0.1.g06947"/>
</dbReference>
<evidence type="ECO:0000313" key="3">
    <source>
        <dbReference type="WBParaSite" id="nRc.2.0.1.t06947-RA"/>
    </source>
</evidence>
<proteinExistence type="predicted"/>
<reference evidence="3" key="1">
    <citation type="submission" date="2022-11" db="UniProtKB">
        <authorList>
            <consortium name="WormBaseParasite"/>
        </authorList>
    </citation>
    <scope>IDENTIFICATION</scope>
</reference>
<accession>A0A915I0C2</accession>
<organism evidence="2 3">
    <name type="scientific">Romanomermis culicivorax</name>
    <name type="common">Nematode worm</name>
    <dbReference type="NCBI Taxonomy" id="13658"/>
    <lineage>
        <taxon>Eukaryota</taxon>
        <taxon>Metazoa</taxon>
        <taxon>Ecdysozoa</taxon>
        <taxon>Nematoda</taxon>
        <taxon>Enoplea</taxon>
        <taxon>Dorylaimia</taxon>
        <taxon>Mermithida</taxon>
        <taxon>Mermithoidea</taxon>
        <taxon>Mermithidae</taxon>
        <taxon>Romanomermis</taxon>
    </lineage>
</organism>
<name>A0A915I0C2_ROMCU</name>
<feature type="compositionally biased region" description="Basic and acidic residues" evidence="1">
    <location>
        <begin position="62"/>
        <end position="125"/>
    </location>
</feature>
<feature type="region of interest" description="Disordered" evidence="1">
    <location>
        <begin position="62"/>
        <end position="134"/>
    </location>
</feature>
<evidence type="ECO:0000256" key="1">
    <source>
        <dbReference type="SAM" id="MobiDB-lite"/>
    </source>
</evidence>
<evidence type="ECO:0000313" key="2">
    <source>
        <dbReference type="Proteomes" id="UP000887565"/>
    </source>
</evidence>
<dbReference type="Proteomes" id="UP000887565">
    <property type="component" value="Unplaced"/>
</dbReference>
<dbReference type="AlphaFoldDB" id="A0A915I0C2"/>
<protein>
    <submittedName>
        <fullName evidence="3">Uncharacterized protein</fullName>
    </submittedName>
</protein>
<sequence length="134" mass="15920">MKLRQEFNARQAGLGNNFHAVYASCQSRAVGLAYKIAKAILKDKKDMELNYTNIQVWKKETDNRDHAYDFGNQQHDKEHREKSMSKEKRQKEDNEESECRRQHEGQKREREKLRERRHDGDKRGGMMEIKVAKA</sequence>